<sequence length="303" mass="33883">MTLSHAAKELGKWCDSLTGVNGSSSPLLYLMLFLFTTIGWIWINDGFKLHGASKQPAEEEEEEPEPQRNFTAKQLRFFDGTVNENTEENKPVYLSLAGVVFDVSKGRDFYGPGGPYEVFAGRECGVALAKMSFDESLLDDVAACASLGVGDRNELDGWMEKFEHFRCYPIMGRLVPDDELPSSDRVISSEELAKYNGMTEGKPEGEDHKGYARDPIYLGAGDVVFDVSFGGVPMYGKDGPYNRFAGKDASRALALMSFDPKDVENTDTSDLEEKQLKVLRDWVDNFRDKKGYPVVGKQRKWFQ</sequence>
<keyword evidence="2" id="KW-0349">Heme</keyword>
<dbReference type="Pfam" id="PF00173">
    <property type="entry name" value="Cyt-b5"/>
    <property type="match status" value="1"/>
</dbReference>
<evidence type="ECO:0000256" key="6">
    <source>
        <dbReference type="ARBA" id="ARBA00038357"/>
    </source>
</evidence>
<keyword evidence="10" id="KW-1185">Reference proteome</keyword>
<gene>
    <name evidence="9" type="ORF">ACHAWO_000390</name>
</gene>
<feature type="domain" description="Cytochrome b5 heme-binding" evidence="8">
    <location>
        <begin position="187"/>
        <end position="299"/>
    </location>
</feature>
<evidence type="ECO:0000313" key="9">
    <source>
        <dbReference type="EMBL" id="KAL3797773.1"/>
    </source>
</evidence>
<dbReference type="PANTHER" id="PTHR10281">
    <property type="entry name" value="MEMBRANE-ASSOCIATED PROGESTERONE RECEPTOR COMPONENT-RELATED"/>
    <property type="match status" value="1"/>
</dbReference>
<dbReference type="SMART" id="SM01117">
    <property type="entry name" value="Cyt-b5"/>
    <property type="match status" value="2"/>
</dbReference>
<dbReference type="InterPro" id="IPR050577">
    <property type="entry name" value="MAPR/NEUFC/NENF-like"/>
</dbReference>
<evidence type="ECO:0000259" key="8">
    <source>
        <dbReference type="SMART" id="SM01117"/>
    </source>
</evidence>
<dbReference type="SUPFAM" id="SSF55856">
    <property type="entry name" value="Cytochrome b5-like heme/steroid binding domain"/>
    <property type="match status" value="2"/>
</dbReference>
<feature type="transmembrane region" description="Helical" evidence="7">
    <location>
        <begin position="26"/>
        <end position="43"/>
    </location>
</feature>
<evidence type="ECO:0000256" key="2">
    <source>
        <dbReference type="ARBA" id="ARBA00022617"/>
    </source>
</evidence>
<keyword evidence="7" id="KW-0812">Transmembrane</keyword>
<comment type="caution">
    <text evidence="9">The sequence shown here is derived from an EMBL/GenBank/DDBJ whole genome shotgun (WGS) entry which is preliminary data.</text>
</comment>
<accession>A0ABD3QCX7</accession>
<evidence type="ECO:0000256" key="4">
    <source>
        <dbReference type="ARBA" id="ARBA00022824"/>
    </source>
</evidence>
<protein>
    <recommendedName>
        <fullName evidence="8">Cytochrome b5 heme-binding domain-containing protein</fullName>
    </recommendedName>
</protein>
<reference evidence="9 10" key="1">
    <citation type="submission" date="2024-10" db="EMBL/GenBank/DDBJ databases">
        <title>Updated reference genomes for cyclostephanoid diatoms.</title>
        <authorList>
            <person name="Roberts W.R."/>
            <person name="Alverson A.J."/>
        </authorList>
    </citation>
    <scope>NUCLEOTIDE SEQUENCE [LARGE SCALE GENOMIC DNA]</scope>
    <source>
        <strain evidence="9 10">AJA010-31</strain>
    </source>
</reference>
<dbReference type="InterPro" id="IPR036400">
    <property type="entry name" value="Cyt_B5-like_heme/steroid_sf"/>
</dbReference>
<organism evidence="9 10">
    <name type="scientific">Cyclotella atomus</name>
    <dbReference type="NCBI Taxonomy" id="382360"/>
    <lineage>
        <taxon>Eukaryota</taxon>
        <taxon>Sar</taxon>
        <taxon>Stramenopiles</taxon>
        <taxon>Ochrophyta</taxon>
        <taxon>Bacillariophyta</taxon>
        <taxon>Coscinodiscophyceae</taxon>
        <taxon>Thalassiosirophycidae</taxon>
        <taxon>Stephanodiscales</taxon>
        <taxon>Stephanodiscaceae</taxon>
        <taxon>Cyclotella</taxon>
    </lineage>
</organism>
<dbReference type="GO" id="GO:0005783">
    <property type="term" value="C:endoplasmic reticulum"/>
    <property type="evidence" value="ECO:0007669"/>
    <property type="project" value="UniProtKB-SubCell"/>
</dbReference>
<proteinExistence type="inferred from homology"/>
<feature type="domain" description="Cytochrome b5 heme-binding" evidence="8">
    <location>
        <begin position="70"/>
        <end position="175"/>
    </location>
</feature>
<keyword evidence="3" id="KW-0479">Metal-binding</keyword>
<dbReference type="EMBL" id="JALLPJ020000240">
    <property type="protein sequence ID" value="KAL3797773.1"/>
    <property type="molecule type" value="Genomic_DNA"/>
</dbReference>
<evidence type="ECO:0000313" key="10">
    <source>
        <dbReference type="Proteomes" id="UP001530400"/>
    </source>
</evidence>
<comment type="subcellular location">
    <subcellularLocation>
        <location evidence="1">Endoplasmic reticulum</location>
    </subcellularLocation>
</comment>
<keyword evidence="7" id="KW-1133">Transmembrane helix</keyword>
<keyword evidence="7" id="KW-0472">Membrane</keyword>
<evidence type="ECO:0000256" key="3">
    <source>
        <dbReference type="ARBA" id="ARBA00022723"/>
    </source>
</evidence>
<dbReference type="PANTHER" id="PTHR10281:SF72">
    <property type="entry name" value="NEUDESIN"/>
    <property type="match status" value="1"/>
</dbReference>
<dbReference type="Proteomes" id="UP001530400">
    <property type="component" value="Unassembled WGS sequence"/>
</dbReference>
<keyword evidence="5" id="KW-0408">Iron</keyword>
<dbReference type="AlphaFoldDB" id="A0ABD3QCX7"/>
<dbReference type="InterPro" id="IPR001199">
    <property type="entry name" value="Cyt_B5-like_heme/steroid-bd"/>
</dbReference>
<dbReference type="Gene3D" id="3.10.120.10">
    <property type="entry name" value="Cytochrome b5-like heme/steroid binding domain"/>
    <property type="match status" value="2"/>
</dbReference>
<keyword evidence="4" id="KW-0256">Endoplasmic reticulum</keyword>
<evidence type="ECO:0000256" key="7">
    <source>
        <dbReference type="SAM" id="Phobius"/>
    </source>
</evidence>
<dbReference type="GO" id="GO:0046872">
    <property type="term" value="F:metal ion binding"/>
    <property type="evidence" value="ECO:0007669"/>
    <property type="project" value="UniProtKB-KW"/>
</dbReference>
<name>A0ABD3QCX7_9STRA</name>
<evidence type="ECO:0000256" key="5">
    <source>
        <dbReference type="ARBA" id="ARBA00023004"/>
    </source>
</evidence>
<evidence type="ECO:0000256" key="1">
    <source>
        <dbReference type="ARBA" id="ARBA00004240"/>
    </source>
</evidence>
<comment type="similarity">
    <text evidence="6">Belongs to the cytochrome b5 family. MAPR subfamily.</text>
</comment>